<keyword evidence="3 6" id="KW-0820">tRNA-binding</keyword>
<dbReference type="GO" id="GO:0006412">
    <property type="term" value="P:translation"/>
    <property type="evidence" value="ECO:0007669"/>
    <property type="project" value="UniProtKB-KW"/>
</dbReference>
<dbReference type="FunFam" id="2.40.50.140:FF:000047">
    <property type="entry name" value="tyrosine--tRNA ligase, cytoplasmic isoform X2"/>
    <property type="match status" value="1"/>
</dbReference>
<proteinExistence type="predicted"/>
<dbReference type="SUPFAM" id="SSF50249">
    <property type="entry name" value="Nucleic acid-binding proteins"/>
    <property type="match status" value="1"/>
</dbReference>
<evidence type="ECO:0000256" key="7">
    <source>
        <dbReference type="SAM" id="Coils"/>
    </source>
</evidence>
<sequence length="307" mass="34013">MLAKITRLNFQLIKSSRMSSCALDRIIANNKIAEDTLAALKREFSSIKDEVISRKITEIQKENDDLRKQVEAAKQQLIQLEVANGKKQISLPNQNNPVQSQEAPKVEAVKEEKKTVAAKKEKVEKPKKEKAPAAEKAAPQVEIIDVGRLDMRIGKIIEVGRHPDADSLYLEKIDCGEENPRTVVSGLVKHVPLEEMQNRMVIVLCNLKPAKMRGVLSEAMVMCASSPDKVEIMNPPEGCVPGDLVSCDGITRSPDQPFMNPKKKVFETVAPDLKVNDELIGTYKGAKLFVEGKGPIKSQTLKNVNIK</sequence>
<name>A0A9N9S1C0_9DIPT</name>
<dbReference type="PROSITE" id="PS50886">
    <property type="entry name" value="TRBD"/>
    <property type="match status" value="1"/>
</dbReference>
<organism evidence="10 11">
    <name type="scientific">Chironomus riparius</name>
    <dbReference type="NCBI Taxonomy" id="315576"/>
    <lineage>
        <taxon>Eukaryota</taxon>
        <taxon>Metazoa</taxon>
        <taxon>Ecdysozoa</taxon>
        <taxon>Arthropoda</taxon>
        <taxon>Hexapoda</taxon>
        <taxon>Insecta</taxon>
        <taxon>Pterygota</taxon>
        <taxon>Neoptera</taxon>
        <taxon>Endopterygota</taxon>
        <taxon>Diptera</taxon>
        <taxon>Nematocera</taxon>
        <taxon>Chironomoidea</taxon>
        <taxon>Chironomidae</taxon>
        <taxon>Chironominae</taxon>
        <taxon>Chironomus</taxon>
    </lineage>
</organism>
<dbReference type="OrthoDB" id="197206at2759"/>
<reference evidence="10" key="1">
    <citation type="submission" date="2022-01" db="EMBL/GenBank/DDBJ databases">
        <authorList>
            <person name="King R."/>
        </authorList>
    </citation>
    <scope>NUCLEOTIDE SEQUENCE</scope>
</reference>
<keyword evidence="7" id="KW-0175">Coiled coil</keyword>
<feature type="coiled-coil region" evidence="7">
    <location>
        <begin position="23"/>
        <end position="83"/>
    </location>
</feature>
<evidence type="ECO:0000256" key="5">
    <source>
        <dbReference type="ARBA" id="ARBA00022917"/>
    </source>
</evidence>
<keyword evidence="4 6" id="KW-0694">RNA-binding</keyword>
<dbReference type="InterPro" id="IPR002547">
    <property type="entry name" value="tRNA-bd_dom"/>
</dbReference>
<evidence type="ECO:0000313" key="11">
    <source>
        <dbReference type="Proteomes" id="UP001153620"/>
    </source>
</evidence>
<reference evidence="10" key="2">
    <citation type="submission" date="2022-10" db="EMBL/GenBank/DDBJ databases">
        <authorList>
            <consortium name="ENA_rothamsted_submissions"/>
            <consortium name="culmorum"/>
            <person name="King R."/>
        </authorList>
    </citation>
    <scope>NUCLEOTIDE SEQUENCE</scope>
</reference>
<evidence type="ECO:0000256" key="2">
    <source>
        <dbReference type="ARBA" id="ARBA00022490"/>
    </source>
</evidence>
<feature type="domain" description="TRNA-binding" evidence="9">
    <location>
        <begin position="145"/>
        <end position="246"/>
    </location>
</feature>
<dbReference type="PANTHER" id="PTHR11586:SF33">
    <property type="entry name" value="AMINOACYL TRNA SYNTHASE COMPLEX-INTERACTING MULTIFUNCTIONAL PROTEIN 1"/>
    <property type="match status" value="1"/>
</dbReference>
<evidence type="ECO:0000256" key="1">
    <source>
        <dbReference type="ARBA" id="ARBA00004496"/>
    </source>
</evidence>
<dbReference type="InterPro" id="IPR051270">
    <property type="entry name" value="Tyrosine-tRNA_ligase_regulator"/>
</dbReference>
<comment type="subcellular location">
    <subcellularLocation>
        <location evidence="1">Cytoplasm</location>
    </subcellularLocation>
</comment>
<evidence type="ECO:0000256" key="4">
    <source>
        <dbReference type="ARBA" id="ARBA00022884"/>
    </source>
</evidence>
<evidence type="ECO:0000259" key="9">
    <source>
        <dbReference type="PROSITE" id="PS50886"/>
    </source>
</evidence>
<feature type="region of interest" description="Disordered" evidence="8">
    <location>
        <begin position="88"/>
        <end position="134"/>
    </location>
</feature>
<evidence type="ECO:0000256" key="8">
    <source>
        <dbReference type="SAM" id="MobiDB-lite"/>
    </source>
</evidence>
<gene>
    <name evidence="10" type="ORF">CHIRRI_LOCUS9910</name>
</gene>
<accession>A0A9N9S1C0</accession>
<dbReference type="InterPro" id="IPR012340">
    <property type="entry name" value="NA-bd_OB-fold"/>
</dbReference>
<dbReference type="AlphaFoldDB" id="A0A9N9S1C0"/>
<dbReference type="GO" id="GO:0005737">
    <property type="term" value="C:cytoplasm"/>
    <property type="evidence" value="ECO:0007669"/>
    <property type="project" value="UniProtKB-SubCell"/>
</dbReference>
<protein>
    <recommendedName>
        <fullName evidence="9">tRNA-binding domain-containing protein</fullName>
    </recommendedName>
</protein>
<dbReference type="GO" id="GO:0000049">
    <property type="term" value="F:tRNA binding"/>
    <property type="evidence" value="ECO:0007669"/>
    <property type="project" value="UniProtKB-UniRule"/>
</dbReference>
<keyword evidence="11" id="KW-1185">Reference proteome</keyword>
<evidence type="ECO:0000256" key="6">
    <source>
        <dbReference type="PROSITE-ProRule" id="PRU00209"/>
    </source>
</evidence>
<dbReference type="EMBL" id="OU895879">
    <property type="protein sequence ID" value="CAG9807060.1"/>
    <property type="molecule type" value="Genomic_DNA"/>
</dbReference>
<evidence type="ECO:0000256" key="3">
    <source>
        <dbReference type="ARBA" id="ARBA00022555"/>
    </source>
</evidence>
<dbReference type="Proteomes" id="UP001153620">
    <property type="component" value="Chromosome 3"/>
</dbReference>
<keyword evidence="5" id="KW-0648">Protein biosynthesis</keyword>
<feature type="compositionally biased region" description="Basic and acidic residues" evidence="8">
    <location>
        <begin position="104"/>
        <end position="133"/>
    </location>
</feature>
<evidence type="ECO:0000313" key="10">
    <source>
        <dbReference type="EMBL" id="CAG9807060.1"/>
    </source>
</evidence>
<feature type="compositionally biased region" description="Polar residues" evidence="8">
    <location>
        <begin position="90"/>
        <end position="101"/>
    </location>
</feature>
<dbReference type="CDD" id="cd02799">
    <property type="entry name" value="tRNA_bind_EMAP-II_like"/>
    <property type="match status" value="1"/>
</dbReference>
<keyword evidence="2" id="KW-0963">Cytoplasm</keyword>
<dbReference type="Gene3D" id="2.40.50.140">
    <property type="entry name" value="Nucleic acid-binding proteins"/>
    <property type="match status" value="1"/>
</dbReference>
<dbReference type="Pfam" id="PF01588">
    <property type="entry name" value="tRNA_bind"/>
    <property type="match status" value="1"/>
</dbReference>
<dbReference type="PANTHER" id="PTHR11586">
    <property type="entry name" value="TRNA-AMINOACYLATION COFACTOR ARC1 FAMILY MEMBER"/>
    <property type="match status" value="1"/>
</dbReference>